<dbReference type="AlphaFoldDB" id="A0A8T0GSE9"/>
<proteinExistence type="predicted"/>
<gene>
    <name evidence="3" type="ORF">KC19_9G052200</name>
</gene>
<feature type="compositionally biased region" description="Basic and acidic residues" evidence="1">
    <location>
        <begin position="24"/>
        <end position="36"/>
    </location>
</feature>
<protein>
    <submittedName>
        <fullName evidence="3">Uncharacterized protein</fullName>
    </submittedName>
</protein>
<feature type="compositionally biased region" description="Polar residues" evidence="1">
    <location>
        <begin position="1"/>
        <end position="11"/>
    </location>
</feature>
<comment type="caution">
    <text evidence="3">The sequence shown here is derived from an EMBL/GenBank/DDBJ whole genome shotgun (WGS) entry which is preliminary data.</text>
</comment>
<keyword evidence="2" id="KW-1133">Transmembrane helix</keyword>
<keyword evidence="2" id="KW-0812">Transmembrane</keyword>
<evidence type="ECO:0000313" key="3">
    <source>
        <dbReference type="EMBL" id="KAG0561289.1"/>
    </source>
</evidence>
<reference evidence="3" key="1">
    <citation type="submission" date="2020-06" db="EMBL/GenBank/DDBJ databases">
        <title>WGS assembly of Ceratodon purpureus strain R40.</title>
        <authorList>
            <person name="Carey S.B."/>
            <person name="Jenkins J."/>
            <person name="Shu S."/>
            <person name="Lovell J.T."/>
            <person name="Sreedasyam A."/>
            <person name="Maumus F."/>
            <person name="Tiley G.P."/>
            <person name="Fernandez-Pozo N."/>
            <person name="Barry K."/>
            <person name="Chen C."/>
            <person name="Wang M."/>
            <person name="Lipzen A."/>
            <person name="Daum C."/>
            <person name="Saski C.A."/>
            <person name="Payton A.C."/>
            <person name="Mcbreen J.C."/>
            <person name="Conrad R.E."/>
            <person name="Kollar L.M."/>
            <person name="Olsson S."/>
            <person name="Huttunen S."/>
            <person name="Landis J.B."/>
            <person name="Wickett N.J."/>
            <person name="Johnson M.G."/>
            <person name="Rensing S.A."/>
            <person name="Grimwood J."/>
            <person name="Schmutz J."/>
            <person name="Mcdaniel S.F."/>
        </authorList>
    </citation>
    <scope>NUCLEOTIDE SEQUENCE</scope>
    <source>
        <strain evidence="3">R40</strain>
    </source>
</reference>
<evidence type="ECO:0000313" key="4">
    <source>
        <dbReference type="Proteomes" id="UP000822688"/>
    </source>
</evidence>
<accession>A0A8T0GSE9</accession>
<sequence>MKSPKIQNPLRTTHDIHPLQNTEAEAKGKGKGREKATQQSTRRHHLAHFNLWLPQHIASLSRYAQFPTICPTILHAFFPTFFHTILHAIFHAIFLAIFLQFLLQRFGWG</sequence>
<evidence type="ECO:0000256" key="1">
    <source>
        <dbReference type="SAM" id="MobiDB-lite"/>
    </source>
</evidence>
<name>A0A8T0GSE9_CERPU</name>
<keyword evidence="2" id="KW-0472">Membrane</keyword>
<organism evidence="3 4">
    <name type="scientific">Ceratodon purpureus</name>
    <name type="common">Fire moss</name>
    <name type="synonym">Dicranum purpureum</name>
    <dbReference type="NCBI Taxonomy" id="3225"/>
    <lineage>
        <taxon>Eukaryota</taxon>
        <taxon>Viridiplantae</taxon>
        <taxon>Streptophyta</taxon>
        <taxon>Embryophyta</taxon>
        <taxon>Bryophyta</taxon>
        <taxon>Bryophytina</taxon>
        <taxon>Bryopsida</taxon>
        <taxon>Dicranidae</taxon>
        <taxon>Pseudoditrichales</taxon>
        <taxon>Ditrichaceae</taxon>
        <taxon>Ceratodon</taxon>
    </lineage>
</organism>
<dbReference type="EMBL" id="CM026430">
    <property type="protein sequence ID" value="KAG0561289.1"/>
    <property type="molecule type" value="Genomic_DNA"/>
</dbReference>
<feature type="transmembrane region" description="Helical" evidence="2">
    <location>
        <begin position="81"/>
        <end position="103"/>
    </location>
</feature>
<feature type="region of interest" description="Disordered" evidence="1">
    <location>
        <begin position="1"/>
        <end position="42"/>
    </location>
</feature>
<dbReference type="Proteomes" id="UP000822688">
    <property type="component" value="Chromosome 9"/>
</dbReference>
<evidence type="ECO:0000256" key="2">
    <source>
        <dbReference type="SAM" id="Phobius"/>
    </source>
</evidence>
<keyword evidence="4" id="KW-1185">Reference proteome</keyword>